<dbReference type="RefSeq" id="WP_135349108.1">
    <property type="nucleotide sequence ID" value="NZ_SRJD01000015.1"/>
</dbReference>
<comment type="caution">
    <text evidence="3">The sequence shown here is derived from an EMBL/GenBank/DDBJ whole genome shotgun (WGS) entry which is preliminary data.</text>
</comment>
<dbReference type="Proteomes" id="UP000298347">
    <property type="component" value="Unassembled WGS sequence"/>
</dbReference>
<dbReference type="GO" id="GO:0003677">
    <property type="term" value="F:DNA binding"/>
    <property type="evidence" value="ECO:0007669"/>
    <property type="project" value="InterPro"/>
</dbReference>
<evidence type="ECO:0000313" key="3">
    <source>
        <dbReference type="EMBL" id="TGA97193.1"/>
    </source>
</evidence>
<gene>
    <name evidence="3" type="ORF">E4665_12390</name>
</gene>
<comment type="similarity">
    <text evidence="1">Belongs to the PemK/MazF family.</text>
</comment>
<evidence type="ECO:0000256" key="1">
    <source>
        <dbReference type="ARBA" id="ARBA00007521"/>
    </source>
</evidence>
<organism evidence="3 4">
    <name type="scientific">Sporolactobacillus shoreae</name>
    <dbReference type="NCBI Taxonomy" id="1465501"/>
    <lineage>
        <taxon>Bacteria</taxon>
        <taxon>Bacillati</taxon>
        <taxon>Bacillota</taxon>
        <taxon>Bacilli</taxon>
        <taxon>Bacillales</taxon>
        <taxon>Sporolactobacillaceae</taxon>
        <taxon>Sporolactobacillus</taxon>
    </lineage>
</organism>
<sequence length="111" mass="12495">MPYLPDRGDLVFLDFTPQKGHEQAGQRPAIVLSSEAFNKATHFAIVCPITSHIKGYPFEVILPDDLHIHGAILADQVKSLDWHARNFQFKEKAPESVLNSCLTLIHTILYT</sequence>
<dbReference type="PANTHER" id="PTHR33988">
    <property type="entry name" value="ENDORIBONUCLEASE MAZF-RELATED"/>
    <property type="match status" value="1"/>
</dbReference>
<dbReference type="GO" id="GO:0004521">
    <property type="term" value="F:RNA endonuclease activity"/>
    <property type="evidence" value="ECO:0007669"/>
    <property type="project" value="TreeGrafter"/>
</dbReference>
<keyword evidence="4" id="KW-1185">Reference proteome</keyword>
<dbReference type="EMBL" id="SRJD01000015">
    <property type="protein sequence ID" value="TGA97193.1"/>
    <property type="molecule type" value="Genomic_DNA"/>
</dbReference>
<keyword evidence="2" id="KW-1277">Toxin-antitoxin system</keyword>
<protein>
    <submittedName>
        <fullName evidence="3">mRNA-degrading endonuclease</fullName>
    </submittedName>
</protein>
<dbReference type="InterPro" id="IPR003477">
    <property type="entry name" value="PemK-like"/>
</dbReference>
<dbReference type="Gene3D" id="2.30.30.110">
    <property type="match status" value="1"/>
</dbReference>
<dbReference type="AlphaFoldDB" id="A0A4Z0GMT7"/>
<dbReference type="PANTHER" id="PTHR33988:SF3">
    <property type="entry name" value="ENDORIBONUCLEASE TOXIN CHPB-RELATED"/>
    <property type="match status" value="1"/>
</dbReference>
<keyword evidence="3" id="KW-0540">Nuclease</keyword>
<name>A0A4Z0GMT7_9BACL</name>
<dbReference type="OrthoDB" id="9808744at2"/>
<dbReference type="Pfam" id="PF02452">
    <property type="entry name" value="PemK_toxin"/>
    <property type="match status" value="1"/>
</dbReference>
<dbReference type="InterPro" id="IPR011067">
    <property type="entry name" value="Plasmid_toxin/cell-grow_inhib"/>
</dbReference>
<keyword evidence="3" id="KW-0255">Endonuclease</keyword>
<reference evidence="3 4" key="1">
    <citation type="journal article" date="2015" name="Int. J. Syst. Evol. Microbiol.">
        <title>Sporolactobacillus shoreae sp. nov. and Sporolactobacillus spathodeae sp. nov., two spore-forming lactic acid bacteria isolated from tree barks in Thailand.</title>
        <authorList>
            <person name="Thamacharoensuk T."/>
            <person name="Kitahara M."/>
            <person name="Ohkuma M."/>
            <person name="Thongchul N."/>
            <person name="Tanasupawat S."/>
        </authorList>
    </citation>
    <scope>NUCLEOTIDE SEQUENCE [LARGE SCALE GENOMIC DNA]</scope>
    <source>
        <strain evidence="3 4">BK92</strain>
    </source>
</reference>
<dbReference type="GO" id="GO:0016075">
    <property type="term" value="P:rRNA catabolic process"/>
    <property type="evidence" value="ECO:0007669"/>
    <property type="project" value="TreeGrafter"/>
</dbReference>
<accession>A0A4Z0GMT7</accession>
<dbReference type="GO" id="GO:0006402">
    <property type="term" value="P:mRNA catabolic process"/>
    <property type="evidence" value="ECO:0007669"/>
    <property type="project" value="TreeGrafter"/>
</dbReference>
<evidence type="ECO:0000313" key="4">
    <source>
        <dbReference type="Proteomes" id="UP000298347"/>
    </source>
</evidence>
<evidence type="ECO:0000256" key="2">
    <source>
        <dbReference type="ARBA" id="ARBA00022649"/>
    </source>
</evidence>
<dbReference type="SUPFAM" id="SSF50118">
    <property type="entry name" value="Cell growth inhibitor/plasmid maintenance toxic component"/>
    <property type="match status" value="1"/>
</dbReference>
<proteinExistence type="inferred from homology"/>
<keyword evidence="3" id="KW-0378">Hydrolase</keyword>